<dbReference type="RefSeq" id="WP_223093227.1">
    <property type="nucleotide sequence ID" value="NZ_CP061913.1"/>
</dbReference>
<evidence type="ECO:0000313" key="1">
    <source>
        <dbReference type="EMBL" id="MFB9445691.1"/>
    </source>
</evidence>
<protein>
    <recommendedName>
        <fullName evidence="3">Secreted protein</fullName>
    </recommendedName>
</protein>
<organism evidence="1 2">
    <name type="scientific">Dactylosporangium vinaceum</name>
    <dbReference type="NCBI Taxonomy" id="53362"/>
    <lineage>
        <taxon>Bacteria</taxon>
        <taxon>Bacillati</taxon>
        <taxon>Actinomycetota</taxon>
        <taxon>Actinomycetes</taxon>
        <taxon>Micromonosporales</taxon>
        <taxon>Micromonosporaceae</taxon>
        <taxon>Dactylosporangium</taxon>
    </lineage>
</organism>
<dbReference type="EMBL" id="JBHMCA010000043">
    <property type="protein sequence ID" value="MFB9445691.1"/>
    <property type="molecule type" value="Genomic_DNA"/>
</dbReference>
<dbReference type="Proteomes" id="UP001589608">
    <property type="component" value="Unassembled WGS sequence"/>
</dbReference>
<evidence type="ECO:0000313" key="2">
    <source>
        <dbReference type="Proteomes" id="UP001589608"/>
    </source>
</evidence>
<proteinExistence type="predicted"/>
<accession>A0ABV5MA00</accession>
<sequence length="147" mass="15703">MSGAVAVGVPLVSAVVAAVTALVTQSLIRRRDDVRWERERAERREQWAREDAARWLADRRSAYADLLTARHEHDTLAAALQSVGRPGDADRARLRELAAAANRAAQAVLLIAPPPVTAAVTAGDPVALLTAMRDDLGVAPQARTARG</sequence>
<evidence type="ECO:0008006" key="3">
    <source>
        <dbReference type="Google" id="ProtNLM"/>
    </source>
</evidence>
<name>A0ABV5MA00_9ACTN</name>
<comment type="caution">
    <text evidence="1">The sequence shown here is derived from an EMBL/GenBank/DDBJ whole genome shotgun (WGS) entry which is preliminary data.</text>
</comment>
<gene>
    <name evidence="1" type="ORF">ACFFTR_21645</name>
</gene>
<keyword evidence="2" id="KW-1185">Reference proteome</keyword>
<reference evidence="1 2" key="1">
    <citation type="submission" date="2024-09" db="EMBL/GenBank/DDBJ databases">
        <authorList>
            <person name="Sun Q."/>
            <person name="Mori K."/>
        </authorList>
    </citation>
    <scope>NUCLEOTIDE SEQUENCE [LARGE SCALE GENOMIC DNA]</scope>
    <source>
        <strain evidence="1 2">JCM 3307</strain>
    </source>
</reference>